<gene>
    <name evidence="2" type="ORF">CBZ_26010</name>
</gene>
<proteinExistence type="predicted"/>
<dbReference type="Proteomes" id="UP000289954">
    <property type="component" value="Unassembled WGS sequence"/>
</dbReference>
<sequence length="224" mass="23647">MTRVLVLVGRDRYGDPWHDHAATSDAVATLLRADGHDVTLRSTFPDALDDVGPADVDLLVVNSGRGPLDGDAGAWRSFHDRRAALVDGGVPVLGVHQAANTFGDDPRWATALGGCWVEGASWHPPLGDATFRVVDDGHPVTSGLSTVTATDERYADLVVAGGSRVLVVADVEHADGTSVAHPVVWVAPGPGRVLYDALGHDVRSYASPSRQDLLRRGVAWLLGT</sequence>
<accession>A0A402DTV7</accession>
<feature type="domain" description="ThuA-like" evidence="1">
    <location>
        <begin position="4"/>
        <end position="220"/>
    </location>
</feature>
<keyword evidence="3" id="KW-1185">Reference proteome</keyword>
<evidence type="ECO:0000313" key="3">
    <source>
        <dbReference type="Proteomes" id="UP000289954"/>
    </source>
</evidence>
<protein>
    <recommendedName>
        <fullName evidence="1">ThuA-like domain-containing protein</fullName>
    </recommendedName>
</protein>
<dbReference type="InterPro" id="IPR029010">
    <property type="entry name" value="ThuA-like"/>
</dbReference>
<dbReference type="Pfam" id="PF06283">
    <property type="entry name" value="ThuA"/>
    <property type="match status" value="1"/>
</dbReference>
<evidence type="ECO:0000259" key="1">
    <source>
        <dbReference type="Pfam" id="PF06283"/>
    </source>
</evidence>
<dbReference type="Gene3D" id="3.40.50.880">
    <property type="match status" value="1"/>
</dbReference>
<dbReference type="InterPro" id="IPR029062">
    <property type="entry name" value="Class_I_gatase-like"/>
</dbReference>
<dbReference type="PANTHER" id="PTHR40469:SF2">
    <property type="entry name" value="GALACTOSE-BINDING DOMAIN-LIKE SUPERFAMILY PROTEIN"/>
    <property type="match status" value="1"/>
</dbReference>
<dbReference type="PANTHER" id="PTHR40469">
    <property type="entry name" value="SECRETED GLYCOSYL HYDROLASE"/>
    <property type="match status" value="1"/>
</dbReference>
<name>A0A402DTV7_9CELL</name>
<reference evidence="2 3" key="1">
    <citation type="submission" date="2019-01" db="EMBL/GenBank/DDBJ databases">
        <title>Draft genome sequence of Cellulomonas takizawaensis strain TKZ-21.</title>
        <authorList>
            <person name="Yamamura H."/>
            <person name="Hayashi T."/>
            <person name="Hamada M."/>
            <person name="Serisawa Y."/>
            <person name="Matsuyama K."/>
            <person name="Nakagawa Y."/>
            <person name="Otoguro M."/>
            <person name="Yanagida F."/>
            <person name="Hayakawa M."/>
        </authorList>
    </citation>
    <scope>NUCLEOTIDE SEQUENCE [LARGE SCALE GENOMIC DNA]</scope>
    <source>
        <strain evidence="2 3">NBRC12680</strain>
    </source>
</reference>
<dbReference type="RefSeq" id="WP_130782157.1">
    <property type="nucleotide sequence ID" value="NZ_BIMR01000225.1"/>
</dbReference>
<dbReference type="SUPFAM" id="SSF52317">
    <property type="entry name" value="Class I glutamine amidotransferase-like"/>
    <property type="match status" value="1"/>
</dbReference>
<evidence type="ECO:0000313" key="2">
    <source>
        <dbReference type="EMBL" id="GCE77545.1"/>
    </source>
</evidence>
<comment type="caution">
    <text evidence="2">The sequence shown here is derived from an EMBL/GenBank/DDBJ whole genome shotgun (WGS) entry which is preliminary data.</text>
</comment>
<organism evidence="2 3">
    <name type="scientific">Cellulomonas biazotea</name>
    <dbReference type="NCBI Taxonomy" id="1709"/>
    <lineage>
        <taxon>Bacteria</taxon>
        <taxon>Bacillati</taxon>
        <taxon>Actinomycetota</taxon>
        <taxon>Actinomycetes</taxon>
        <taxon>Micrococcales</taxon>
        <taxon>Cellulomonadaceae</taxon>
        <taxon>Cellulomonas</taxon>
    </lineage>
</organism>
<dbReference type="EMBL" id="BIMR01000225">
    <property type="protein sequence ID" value="GCE77545.1"/>
    <property type="molecule type" value="Genomic_DNA"/>
</dbReference>
<dbReference type="AlphaFoldDB" id="A0A402DTV7"/>
<dbReference type="OrthoDB" id="3350268at2"/>